<evidence type="ECO:0000259" key="9">
    <source>
        <dbReference type="Pfam" id="PF01138"/>
    </source>
</evidence>
<proteinExistence type="inferred from homology"/>
<organism evidence="11 12">
    <name type="scientific">Cryomyces minteri</name>
    <dbReference type="NCBI Taxonomy" id="331657"/>
    <lineage>
        <taxon>Eukaryota</taxon>
        <taxon>Fungi</taxon>
        <taxon>Dikarya</taxon>
        <taxon>Ascomycota</taxon>
        <taxon>Pezizomycotina</taxon>
        <taxon>Dothideomycetes</taxon>
        <taxon>Dothideomycetes incertae sedis</taxon>
        <taxon>Cryomyces</taxon>
    </lineage>
</organism>
<protein>
    <recommendedName>
        <fullName evidence="7">Ribosomal RNA-processing protein 41</fullName>
    </recommendedName>
</protein>
<dbReference type="Pfam" id="PF01138">
    <property type="entry name" value="RNase_PH"/>
    <property type="match status" value="1"/>
</dbReference>
<evidence type="ECO:0000256" key="4">
    <source>
        <dbReference type="ARBA" id="ARBA00022490"/>
    </source>
</evidence>
<dbReference type="CDD" id="cd11370">
    <property type="entry name" value="RNase_PH_RRP41"/>
    <property type="match status" value="1"/>
</dbReference>
<dbReference type="GO" id="GO:0016075">
    <property type="term" value="P:rRNA catabolic process"/>
    <property type="evidence" value="ECO:0007669"/>
    <property type="project" value="TreeGrafter"/>
</dbReference>
<dbReference type="GO" id="GO:0071051">
    <property type="term" value="P:poly(A)-dependent snoRNA 3'-end processing"/>
    <property type="evidence" value="ECO:0007669"/>
    <property type="project" value="TreeGrafter"/>
</dbReference>
<evidence type="ECO:0000256" key="8">
    <source>
        <dbReference type="SAM" id="MobiDB-lite"/>
    </source>
</evidence>
<evidence type="ECO:0000256" key="6">
    <source>
        <dbReference type="ARBA" id="ARBA00063066"/>
    </source>
</evidence>
<evidence type="ECO:0000313" key="11">
    <source>
        <dbReference type="EMBL" id="TKA71166.1"/>
    </source>
</evidence>
<evidence type="ECO:0000256" key="3">
    <source>
        <dbReference type="ARBA" id="ARBA00006678"/>
    </source>
</evidence>
<feature type="domain" description="Exoribonuclease phosphorolytic" evidence="9">
    <location>
        <begin position="22"/>
        <end position="155"/>
    </location>
</feature>
<dbReference type="GO" id="GO:0000176">
    <property type="term" value="C:nuclear exosome (RNase complex)"/>
    <property type="evidence" value="ECO:0007669"/>
    <property type="project" value="UniProtKB-ARBA"/>
</dbReference>
<comment type="subcellular location">
    <subcellularLocation>
        <location evidence="1">Cytoplasm</location>
    </subcellularLocation>
    <subcellularLocation>
        <location evidence="2">Nucleus</location>
        <location evidence="2">Nucleolus</location>
    </subcellularLocation>
</comment>
<dbReference type="PANTHER" id="PTHR11953">
    <property type="entry name" value="EXOSOME COMPLEX COMPONENT"/>
    <property type="match status" value="1"/>
</dbReference>
<evidence type="ECO:0000313" key="12">
    <source>
        <dbReference type="Proteomes" id="UP000308768"/>
    </source>
</evidence>
<dbReference type="InterPro" id="IPR020568">
    <property type="entry name" value="Ribosomal_Su5_D2-typ_SF"/>
</dbReference>
<keyword evidence="5" id="KW-0271">Exosome</keyword>
<dbReference type="InterPro" id="IPR001247">
    <property type="entry name" value="ExoRNase_PH_dom1"/>
</dbReference>
<feature type="domain" description="Exoribonuclease phosphorolytic" evidence="10">
    <location>
        <begin position="160"/>
        <end position="232"/>
    </location>
</feature>
<dbReference type="SUPFAM" id="SSF55666">
    <property type="entry name" value="Ribonuclease PH domain 2-like"/>
    <property type="match status" value="1"/>
</dbReference>
<dbReference type="PANTHER" id="PTHR11953:SF0">
    <property type="entry name" value="EXOSOME COMPLEX COMPONENT RRP41"/>
    <property type="match status" value="1"/>
</dbReference>
<dbReference type="GO" id="GO:0003723">
    <property type="term" value="F:RNA binding"/>
    <property type="evidence" value="ECO:0007669"/>
    <property type="project" value="TreeGrafter"/>
</dbReference>
<evidence type="ECO:0000256" key="1">
    <source>
        <dbReference type="ARBA" id="ARBA00004496"/>
    </source>
</evidence>
<sequence length="305" mass="31974">MPLDSSTYALALLRLDGRRWNELRRMHAQISTQAAADGSSYLEMGNTKVICTVAGPSEGRRGGGGQGGGGAEAKIEVEIGVAGFSGVERKRRGRGDKRTSELQHTLATAFASTLLLHLYPHSTIAITIHVLSQDGSLLAACLNAATLALIDAGVPMSDYICACTAGSTSSAGAGDTGADNEDPLLDLNGLEEQELPFLTVGTLGASEKVVVLMMETRVQAHKVESMLAVAVDGCGQVRKILDGVGWLVKAQRHLATDNVHLVPDAIEPPGSAEAVVSVQSRELEPQVPARARSTGSQSDELRTLL</sequence>
<dbReference type="OrthoDB" id="437922at2759"/>
<name>A0A4U0X6U3_9PEZI</name>
<keyword evidence="12" id="KW-1185">Reference proteome</keyword>
<evidence type="ECO:0000256" key="2">
    <source>
        <dbReference type="ARBA" id="ARBA00004604"/>
    </source>
</evidence>
<evidence type="ECO:0000256" key="7">
    <source>
        <dbReference type="ARBA" id="ARBA00077929"/>
    </source>
</evidence>
<comment type="similarity">
    <text evidence="3">Belongs to the RNase PH family.</text>
</comment>
<dbReference type="InterPro" id="IPR027408">
    <property type="entry name" value="PNPase/RNase_PH_dom_sf"/>
</dbReference>
<dbReference type="STRING" id="331657.A0A4U0X6U3"/>
<dbReference type="Pfam" id="PF03725">
    <property type="entry name" value="RNase_PH_C"/>
    <property type="match status" value="1"/>
</dbReference>
<comment type="caution">
    <text evidence="11">The sequence shown here is derived from an EMBL/GenBank/DDBJ whole genome shotgun (WGS) entry which is preliminary data.</text>
</comment>
<dbReference type="EMBL" id="NAJN01000589">
    <property type="protein sequence ID" value="TKA71166.1"/>
    <property type="molecule type" value="Genomic_DNA"/>
</dbReference>
<dbReference type="InterPro" id="IPR050080">
    <property type="entry name" value="RNase_PH"/>
</dbReference>
<reference evidence="11 12" key="1">
    <citation type="submission" date="2017-03" db="EMBL/GenBank/DDBJ databases">
        <title>Genomes of endolithic fungi from Antarctica.</title>
        <authorList>
            <person name="Coleine C."/>
            <person name="Masonjones S."/>
            <person name="Stajich J.E."/>
        </authorList>
    </citation>
    <scope>NUCLEOTIDE SEQUENCE [LARGE SCALE GENOMIC DNA]</scope>
    <source>
        <strain evidence="11 12">CCFEE 5187</strain>
    </source>
</reference>
<keyword evidence="4" id="KW-0963">Cytoplasm</keyword>
<dbReference type="GO" id="GO:0005730">
    <property type="term" value="C:nucleolus"/>
    <property type="evidence" value="ECO:0007669"/>
    <property type="project" value="UniProtKB-SubCell"/>
</dbReference>
<dbReference type="GO" id="GO:0000177">
    <property type="term" value="C:cytoplasmic exosome (RNase complex)"/>
    <property type="evidence" value="ECO:0007669"/>
    <property type="project" value="TreeGrafter"/>
</dbReference>
<dbReference type="InterPro" id="IPR036345">
    <property type="entry name" value="ExoRNase_PH_dom2_sf"/>
</dbReference>
<dbReference type="FunFam" id="3.30.230.70:FF:000004">
    <property type="entry name" value="Exosome complex component Rrp41"/>
    <property type="match status" value="1"/>
</dbReference>
<evidence type="ECO:0000259" key="10">
    <source>
        <dbReference type="Pfam" id="PF03725"/>
    </source>
</evidence>
<dbReference type="AlphaFoldDB" id="A0A4U0X6U3"/>
<dbReference type="GO" id="GO:0071028">
    <property type="term" value="P:nuclear mRNA surveillance"/>
    <property type="evidence" value="ECO:0007669"/>
    <property type="project" value="TreeGrafter"/>
</dbReference>
<dbReference type="GO" id="GO:0034475">
    <property type="term" value="P:U4 snRNA 3'-end processing"/>
    <property type="evidence" value="ECO:0007669"/>
    <property type="project" value="TreeGrafter"/>
</dbReference>
<accession>A0A4U0X6U3</accession>
<gene>
    <name evidence="11" type="ORF">B0A49_05195</name>
</gene>
<dbReference type="InterPro" id="IPR015847">
    <property type="entry name" value="ExoRNase_PH_dom2"/>
</dbReference>
<feature type="region of interest" description="Disordered" evidence="8">
    <location>
        <begin position="283"/>
        <end position="305"/>
    </location>
</feature>
<dbReference type="Gene3D" id="3.30.230.70">
    <property type="entry name" value="GHMP Kinase, N-terminal domain"/>
    <property type="match status" value="1"/>
</dbReference>
<dbReference type="Proteomes" id="UP000308768">
    <property type="component" value="Unassembled WGS sequence"/>
</dbReference>
<comment type="subunit">
    <text evidence="6">Component of the RNA exosome complex. Specifically part of the catalytically inactive RNA exosome core complex (Exo-9) which may associate with the catalytic subunits RRP6 and DIS3 in cytoplasmic- and nuclear-specific RNA exosome complex forms. Exo-9 is formed by a hexameric base ring of RNase PH domain-containing subunits and a cap ring consisting of CSL4, RRP4 and RRP40.</text>
</comment>
<evidence type="ECO:0000256" key="5">
    <source>
        <dbReference type="ARBA" id="ARBA00022835"/>
    </source>
</evidence>
<dbReference type="SUPFAM" id="SSF54211">
    <property type="entry name" value="Ribosomal protein S5 domain 2-like"/>
    <property type="match status" value="1"/>
</dbReference>